<dbReference type="EMBL" id="JBHTAI010000003">
    <property type="protein sequence ID" value="MFC7148131.1"/>
    <property type="molecule type" value="Genomic_DNA"/>
</dbReference>
<dbReference type="Pfam" id="PF12833">
    <property type="entry name" value="HTH_18"/>
    <property type="match status" value="1"/>
</dbReference>
<dbReference type="RefSeq" id="WP_378047504.1">
    <property type="nucleotide sequence ID" value="NZ_JBHMDN010000013.1"/>
</dbReference>
<evidence type="ECO:0000313" key="6">
    <source>
        <dbReference type="Proteomes" id="UP001596378"/>
    </source>
</evidence>
<keyword evidence="2" id="KW-0238">DNA-binding</keyword>
<keyword evidence="1" id="KW-0805">Transcription regulation</keyword>
<dbReference type="PROSITE" id="PS01124">
    <property type="entry name" value="HTH_ARAC_FAMILY_2"/>
    <property type="match status" value="1"/>
</dbReference>
<dbReference type="InterPro" id="IPR018062">
    <property type="entry name" value="HTH_AraC-typ_CS"/>
</dbReference>
<dbReference type="SMART" id="SM00342">
    <property type="entry name" value="HTH_ARAC"/>
    <property type="match status" value="1"/>
</dbReference>
<dbReference type="SUPFAM" id="SSF51215">
    <property type="entry name" value="Regulatory protein AraC"/>
    <property type="match status" value="1"/>
</dbReference>
<dbReference type="PRINTS" id="PR00032">
    <property type="entry name" value="HTHARAC"/>
</dbReference>
<dbReference type="PANTHER" id="PTHR43280:SF2">
    <property type="entry name" value="HTH-TYPE TRANSCRIPTIONAL REGULATOR EXSA"/>
    <property type="match status" value="1"/>
</dbReference>
<dbReference type="InterPro" id="IPR009057">
    <property type="entry name" value="Homeodomain-like_sf"/>
</dbReference>
<feature type="domain" description="HTH araC/xylS-type" evidence="4">
    <location>
        <begin position="186"/>
        <end position="284"/>
    </location>
</feature>
<evidence type="ECO:0000256" key="2">
    <source>
        <dbReference type="ARBA" id="ARBA00023125"/>
    </source>
</evidence>
<keyword evidence="6" id="KW-1185">Reference proteome</keyword>
<comment type="caution">
    <text evidence="5">The sequence shown here is derived from an EMBL/GenBank/DDBJ whole genome shotgun (WGS) entry which is preliminary data.</text>
</comment>
<dbReference type="InterPro" id="IPR014710">
    <property type="entry name" value="RmlC-like_jellyroll"/>
</dbReference>
<reference evidence="6" key="1">
    <citation type="journal article" date="2019" name="Int. J. Syst. Evol. Microbiol.">
        <title>The Global Catalogue of Microorganisms (GCM) 10K type strain sequencing project: providing services to taxonomists for standard genome sequencing and annotation.</title>
        <authorList>
            <consortium name="The Broad Institute Genomics Platform"/>
            <consortium name="The Broad Institute Genome Sequencing Center for Infectious Disease"/>
            <person name="Wu L."/>
            <person name="Ma J."/>
        </authorList>
    </citation>
    <scope>NUCLEOTIDE SEQUENCE [LARGE SCALE GENOMIC DNA]</scope>
    <source>
        <strain evidence="6">KCTC 12907</strain>
    </source>
</reference>
<sequence>MNLSQLPPSLKYEPPGTPIRVEFDRRIGHYSMDGNHYHSACEIYYLFSGERNYFIRDRSYTVRPGDLVPIGANEVHKTSDVGVPNHERIVIYYEQTFFEALDAEEARLLQTPFNLEYAVRSLNLQEKAHVETLLHSLLGELADTPPGYGMHIRHMAAELLLFAARHARKQDSPPPCEPTPVQRKITEIVRHINSSYAEPLDLDGLSKRFYISSSHLSRMFKEETGFKFTEYVNLTRIKEARLLLRDTNLGVTAVSERTGFDNFSHFGKVFKKMTGMSPRQYRSVYRSD</sequence>
<dbReference type="InterPro" id="IPR018060">
    <property type="entry name" value="HTH_AraC"/>
</dbReference>
<dbReference type="Pfam" id="PF02311">
    <property type="entry name" value="AraC_binding"/>
    <property type="match status" value="1"/>
</dbReference>
<accession>A0ABW2F4J5</accession>
<keyword evidence="3" id="KW-0804">Transcription</keyword>
<evidence type="ECO:0000259" key="4">
    <source>
        <dbReference type="PROSITE" id="PS01124"/>
    </source>
</evidence>
<name>A0ABW2F4J5_9BACL</name>
<dbReference type="SUPFAM" id="SSF46689">
    <property type="entry name" value="Homeodomain-like"/>
    <property type="match status" value="2"/>
</dbReference>
<dbReference type="Gene3D" id="1.10.10.60">
    <property type="entry name" value="Homeodomain-like"/>
    <property type="match status" value="2"/>
</dbReference>
<dbReference type="Gene3D" id="2.60.120.10">
    <property type="entry name" value="Jelly Rolls"/>
    <property type="match status" value="1"/>
</dbReference>
<dbReference type="InterPro" id="IPR037923">
    <property type="entry name" value="HTH-like"/>
</dbReference>
<organism evidence="5 6">
    <name type="scientific">Cohnella cellulosilytica</name>
    <dbReference type="NCBI Taxonomy" id="986710"/>
    <lineage>
        <taxon>Bacteria</taxon>
        <taxon>Bacillati</taxon>
        <taxon>Bacillota</taxon>
        <taxon>Bacilli</taxon>
        <taxon>Bacillales</taxon>
        <taxon>Paenibacillaceae</taxon>
        <taxon>Cohnella</taxon>
    </lineage>
</organism>
<dbReference type="PANTHER" id="PTHR43280">
    <property type="entry name" value="ARAC-FAMILY TRANSCRIPTIONAL REGULATOR"/>
    <property type="match status" value="1"/>
</dbReference>
<protein>
    <submittedName>
        <fullName evidence="5">AraC family transcriptional regulator</fullName>
    </submittedName>
</protein>
<dbReference type="PROSITE" id="PS00041">
    <property type="entry name" value="HTH_ARAC_FAMILY_1"/>
    <property type="match status" value="1"/>
</dbReference>
<evidence type="ECO:0000256" key="3">
    <source>
        <dbReference type="ARBA" id="ARBA00023163"/>
    </source>
</evidence>
<evidence type="ECO:0000256" key="1">
    <source>
        <dbReference type="ARBA" id="ARBA00023015"/>
    </source>
</evidence>
<proteinExistence type="predicted"/>
<dbReference type="InterPro" id="IPR020449">
    <property type="entry name" value="Tscrpt_reg_AraC-type_HTH"/>
</dbReference>
<dbReference type="Proteomes" id="UP001596378">
    <property type="component" value="Unassembled WGS sequence"/>
</dbReference>
<evidence type="ECO:0000313" key="5">
    <source>
        <dbReference type="EMBL" id="MFC7148131.1"/>
    </source>
</evidence>
<dbReference type="InterPro" id="IPR003313">
    <property type="entry name" value="AraC-bd"/>
</dbReference>
<gene>
    <name evidence="5" type="ORF">ACFQMJ_06230</name>
</gene>